<evidence type="ECO:0000313" key="2">
    <source>
        <dbReference type="Proteomes" id="UP000828390"/>
    </source>
</evidence>
<keyword evidence="2" id="KW-1185">Reference proteome</keyword>
<evidence type="ECO:0000313" key="1">
    <source>
        <dbReference type="EMBL" id="KAH3705637.1"/>
    </source>
</evidence>
<dbReference type="EMBL" id="JAIWYP010000015">
    <property type="protein sequence ID" value="KAH3705637.1"/>
    <property type="molecule type" value="Genomic_DNA"/>
</dbReference>
<reference evidence="1" key="2">
    <citation type="submission" date="2020-11" db="EMBL/GenBank/DDBJ databases">
        <authorList>
            <person name="McCartney M.A."/>
            <person name="Auch B."/>
            <person name="Kono T."/>
            <person name="Mallez S."/>
            <person name="Becker A."/>
            <person name="Gohl D.M."/>
            <person name="Silverstein K.A.T."/>
            <person name="Koren S."/>
            <person name="Bechman K.B."/>
            <person name="Herman A."/>
            <person name="Abrahante J.E."/>
            <person name="Garbe J."/>
        </authorList>
    </citation>
    <scope>NUCLEOTIDE SEQUENCE</scope>
    <source>
        <strain evidence="1">Duluth1</strain>
        <tissue evidence="1">Whole animal</tissue>
    </source>
</reference>
<proteinExistence type="predicted"/>
<dbReference type="Proteomes" id="UP000828390">
    <property type="component" value="Unassembled WGS sequence"/>
</dbReference>
<organism evidence="1 2">
    <name type="scientific">Dreissena polymorpha</name>
    <name type="common">Zebra mussel</name>
    <name type="synonym">Mytilus polymorpha</name>
    <dbReference type="NCBI Taxonomy" id="45954"/>
    <lineage>
        <taxon>Eukaryota</taxon>
        <taxon>Metazoa</taxon>
        <taxon>Spiralia</taxon>
        <taxon>Lophotrochozoa</taxon>
        <taxon>Mollusca</taxon>
        <taxon>Bivalvia</taxon>
        <taxon>Autobranchia</taxon>
        <taxon>Heteroconchia</taxon>
        <taxon>Euheterodonta</taxon>
        <taxon>Imparidentia</taxon>
        <taxon>Neoheterodontei</taxon>
        <taxon>Myida</taxon>
        <taxon>Dreissenoidea</taxon>
        <taxon>Dreissenidae</taxon>
        <taxon>Dreissena</taxon>
    </lineage>
</organism>
<reference evidence="1" key="1">
    <citation type="journal article" date="2019" name="bioRxiv">
        <title>The Genome of the Zebra Mussel, Dreissena polymorpha: A Resource for Invasive Species Research.</title>
        <authorList>
            <person name="McCartney M.A."/>
            <person name="Auch B."/>
            <person name="Kono T."/>
            <person name="Mallez S."/>
            <person name="Zhang Y."/>
            <person name="Obille A."/>
            <person name="Becker A."/>
            <person name="Abrahante J.E."/>
            <person name="Garbe J."/>
            <person name="Badalamenti J.P."/>
            <person name="Herman A."/>
            <person name="Mangelson H."/>
            <person name="Liachko I."/>
            <person name="Sullivan S."/>
            <person name="Sone E.D."/>
            <person name="Koren S."/>
            <person name="Silverstein K.A.T."/>
            <person name="Beckman K.B."/>
            <person name="Gohl D.M."/>
        </authorList>
    </citation>
    <scope>NUCLEOTIDE SEQUENCE</scope>
    <source>
        <strain evidence="1">Duluth1</strain>
        <tissue evidence="1">Whole animal</tissue>
    </source>
</reference>
<dbReference type="AlphaFoldDB" id="A0A9D3YRE8"/>
<gene>
    <name evidence="1" type="ORF">DPMN_080714</name>
</gene>
<accession>A0A9D3YRE8</accession>
<protein>
    <submittedName>
        <fullName evidence="1">Uncharacterized protein</fullName>
    </submittedName>
</protein>
<name>A0A9D3YRE8_DREPO</name>
<comment type="caution">
    <text evidence="1">The sequence shown here is derived from an EMBL/GenBank/DDBJ whole genome shotgun (WGS) entry which is preliminary data.</text>
</comment>
<sequence>MLCLGTLSASDLPESDDCTDLCVWERFQSLIYLRVSTVQTDVSGNTSSLWIT</sequence>